<keyword evidence="2" id="KW-1185">Reference proteome</keyword>
<dbReference type="Proteomes" id="UP000041254">
    <property type="component" value="Unassembled WGS sequence"/>
</dbReference>
<organism evidence="1 2">
    <name type="scientific">Vitrella brassicaformis (strain CCMP3155)</name>
    <dbReference type="NCBI Taxonomy" id="1169540"/>
    <lineage>
        <taxon>Eukaryota</taxon>
        <taxon>Sar</taxon>
        <taxon>Alveolata</taxon>
        <taxon>Colpodellida</taxon>
        <taxon>Vitrellaceae</taxon>
        <taxon>Vitrella</taxon>
    </lineage>
</organism>
<name>A0A0G4FWN7_VITBC</name>
<sequence>MQPTGAAPSSRPPSPPLFQPAGLFDLSLPISKMARMVIDGAKRAALRSQIVNGTRQQELLGHTAETVNSTLLNGVQKHINKAISRLGLEDALAFDIGDDLEAGLRLVYLLEQGSGEEWRAMGRFIRLAAIYRLTPNSTLPLRLSADALPSPTAFHQLPLAMALYKAIGHSLTYHGHSLALQRAGDNGVYRIYQAIDYRTTFRVVPLSELPANHPYRIGYKTTDPVIRWDCNILYRSFASFLLDTMLGWWPYDRGVGERCVLAAPIGDDDNRHRRLLTEPISEQQQGAIAVDFRLDGGNLNDTNPHDRRHVVVSGFRPYEDVAAYLGVTCSNHISLQTTERSVGDRSQPLAHRFPTSVSRWRGVLSHFDLADAVINRGTVEYHA</sequence>
<evidence type="ECO:0000313" key="2">
    <source>
        <dbReference type="Proteomes" id="UP000041254"/>
    </source>
</evidence>
<accession>A0A0G4FWN7</accession>
<proteinExistence type="predicted"/>
<evidence type="ECO:0000313" key="1">
    <source>
        <dbReference type="EMBL" id="CEM19266.1"/>
    </source>
</evidence>
<dbReference type="InParanoid" id="A0A0G4FWN7"/>
<reference evidence="1 2" key="1">
    <citation type="submission" date="2014-11" db="EMBL/GenBank/DDBJ databases">
        <authorList>
            <person name="Zhu J."/>
            <person name="Qi W."/>
            <person name="Song R."/>
        </authorList>
    </citation>
    <scope>NUCLEOTIDE SEQUENCE [LARGE SCALE GENOMIC DNA]</scope>
</reference>
<dbReference type="EMBL" id="CDMY01000510">
    <property type="protein sequence ID" value="CEM19266.1"/>
    <property type="molecule type" value="Genomic_DNA"/>
</dbReference>
<dbReference type="AlphaFoldDB" id="A0A0G4FWN7"/>
<protein>
    <submittedName>
        <fullName evidence="1">Uncharacterized protein</fullName>
    </submittedName>
</protein>
<dbReference type="VEuPathDB" id="CryptoDB:Vbra_16348"/>
<dbReference type="PhylomeDB" id="A0A0G4FWN7"/>
<gene>
    <name evidence="1" type="ORF">Vbra_16348</name>
</gene>